<organism evidence="1 2">
    <name type="scientific">Candidatus Methylumidiphilus alinenensis</name>
    <dbReference type="NCBI Taxonomy" id="2202197"/>
    <lineage>
        <taxon>Bacteria</taxon>
        <taxon>Pseudomonadati</taxon>
        <taxon>Pseudomonadota</taxon>
        <taxon>Gammaproteobacteria</taxon>
        <taxon>Methylococcales</taxon>
        <taxon>Candidatus Methylumidiphilus</taxon>
    </lineage>
</organism>
<dbReference type="AlphaFoldDB" id="A0A2W4R6P8"/>
<dbReference type="InterPro" id="IPR001969">
    <property type="entry name" value="Aspartic_peptidase_AS"/>
</dbReference>
<sequence>MGATHVTVTIRNPASPEKSWEGLFLVDTGATDSLVARDCLESIGLKPKAQRIYELADGSEIKMDITTGDIEFMGEIVGGTIIIGEPGTVPILGVTALESVGIDVDPRNQTLKRLPATRLKKLKPKTGMTV</sequence>
<dbReference type="SUPFAM" id="SSF50630">
    <property type="entry name" value="Acid proteases"/>
    <property type="match status" value="1"/>
</dbReference>
<gene>
    <name evidence="1" type="ORF">DM484_12290</name>
</gene>
<dbReference type="PROSITE" id="PS00141">
    <property type="entry name" value="ASP_PROTEASE"/>
    <property type="match status" value="1"/>
</dbReference>
<dbReference type="Gene3D" id="2.40.70.10">
    <property type="entry name" value="Acid Proteases"/>
    <property type="match status" value="1"/>
</dbReference>
<evidence type="ECO:0000313" key="1">
    <source>
        <dbReference type="EMBL" id="PZN78656.1"/>
    </source>
</evidence>
<name>A0A2W4R6P8_9GAMM</name>
<evidence type="ECO:0000313" key="2">
    <source>
        <dbReference type="Proteomes" id="UP000249396"/>
    </source>
</evidence>
<dbReference type="GO" id="GO:0006508">
    <property type="term" value="P:proteolysis"/>
    <property type="evidence" value="ECO:0007669"/>
    <property type="project" value="UniProtKB-KW"/>
</dbReference>
<dbReference type="EMBL" id="QJPH01000314">
    <property type="protein sequence ID" value="PZN78656.1"/>
    <property type="molecule type" value="Genomic_DNA"/>
</dbReference>
<dbReference type="InterPro" id="IPR022274">
    <property type="entry name" value="Peptidase_asp_AF0612"/>
</dbReference>
<dbReference type="Proteomes" id="UP000249396">
    <property type="component" value="Unassembled WGS sequence"/>
</dbReference>
<comment type="caution">
    <text evidence="1">The sequence shown here is derived from an EMBL/GenBank/DDBJ whole genome shotgun (WGS) entry which is preliminary data.</text>
</comment>
<proteinExistence type="predicted"/>
<keyword evidence="1" id="KW-0645">Protease</keyword>
<protein>
    <submittedName>
        <fullName evidence="1">Clan AA aspartic protease</fullName>
    </submittedName>
</protein>
<dbReference type="GO" id="GO:0004190">
    <property type="term" value="F:aspartic-type endopeptidase activity"/>
    <property type="evidence" value="ECO:0007669"/>
    <property type="project" value="InterPro"/>
</dbReference>
<dbReference type="NCBIfam" id="TIGR03698">
    <property type="entry name" value="clan_AA_DTGF"/>
    <property type="match status" value="1"/>
</dbReference>
<keyword evidence="1" id="KW-0378">Hydrolase</keyword>
<dbReference type="InterPro" id="IPR021109">
    <property type="entry name" value="Peptidase_aspartic_dom_sf"/>
</dbReference>
<dbReference type="Pfam" id="PF13650">
    <property type="entry name" value="Asp_protease_2"/>
    <property type="match status" value="1"/>
</dbReference>
<reference evidence="1 2" key="1">
    <citation type="journal article" date="2018" name="Aquat. Microb. Ecol.">
        <title>Gammaproteobacterial methanotrophs dominate.</title>
        <authorList>
            <person name="Rissanen A.J."/>
            <person name="Saarenheimo J."/>
            <person name="Tiirola M."/>
            <person name="Peura S."/>
            <person name="Aalto S.L."/>
            <person name="Karvinen A."/>
            <person name="Nykanen H."/>
        </authorList>
    </citation>
    <scope>NUCLEOTIDE SEQUENCE [LARGE SCALE GENOMIC DNA]</scope>
    <source>
        <strain evidence="1">AMbin10</strain>
    </source>
</reference>
<accession>A0A2W4R6P8</accession>